<dbReference type="SUPFAM" id="SSF54747">
    <property type="entry name" value="Ribosomal L11/L12e N-terminal domain"/>
    <property type="match status" value="1"/>
</dbReference>
<keyword evidence="3" id="KW-0694">RNA-binding</keyword>
<dbReference type="AlphaFoldDB" id="A0A096PBP5"/>
<evidence type="ECO:0000313" key="13">
    <source>
        <dbReference type="EMBL" id="OUS45888.1"/>
    </source>
</evidence>
<proteinExistence type="inferred from homology"/>
<evidence type="ECO:0000256" key="6">
    <source>
        <dbReference type="ARBA" id="ARBA00035540"/>
    </source>
</evidence>
<dbReference type="GO" id="GO:0003735">
    <property type="term" value="F:structural constituent of ribosome"/>
    <property type="evidence" value="ECO:0007669"/>
    <property type="project" value="InterPro"/>
</dbReference>
<evidence type="ECO:0000256" key="3">
    <source>
        <dbReference type="ARBA" id="ARBA00022884"/>
    </source>
</evidence>
<reference evidence="12 14" key="1">
    <citation type="journal article" date="2006" name="Proc. Natl. Acad. Sci. U.S.A.">
        <title>Genome analysis of the smallest free-living eukaryote Ostreococcus tauri unveils many unique features.</title>
        <authorList>
            <person name="Derelle E."/>
            <person name="Ferraz C."/>
            <person name="Rombauts S."/>
            <person name="Rouze P."/>
            <person name="Worden A.Z."/>
            <person name="Robbens S."/>
            <person name="Partensky F."/>
            <person name="Degroeve S."/>
            <person name="Echeynie S."/>
            <person name="Cooke R."/>
            <person name="Saeys Y."/>
            <person name="Wuyts J."/>
            <person name="Jabbari K."/>
            <person name="Bowler C."/>
            <person name="Panaud O."/>
            <person name="Piegu B."/>
            <person name="Ball S.G."/>
            <person name="Ral J.-P."/>
            <person name="Bouget F.-Y."/>
            <person name="Piganeau G."/>
            <person name="De Baets B."/>
            <person name="Picard A."/>
            <person name="Delseny M."/>
            <person name="Demaille J."/>
            <person name="Van de Peer Y."/>
            <person name="Moreau H."/>
        </authorList>
    </citation>
    <scope>NUCLEOTIDE SEQUENCE [LARGE SCALE GENOMIC DNA]</scope>
    <source>
        <strain evidence="12 14">OTTH0595</strain>
    </source>
</reference>
<dbReference type="FunCoup" id="A0A096PBP5">
    <property type="interactions" value="734"/>
</dbReference>
<evidence type="ECO:0000256" key="2">
    <source>
        <dbReference type="ARBA" id="ARBA00022730"/>
    </source>
</evidence>
<dbReference type="EMBL" id="KZ155785">
    <property type="protein sequence ID" value="OUS45888.1"/>
    <property type="molecule type" value="Genomic_DNA"/>
</dbReference>
<dbReference type="Gene3D" id="3.30.1550.10">
    <property type="entry name" value="Ribosomal protein L11/L12, N-terminal domain"/>
    <property type="match status" value="1"/>
</dbReference>
<dbReference type="SMART" id="SM00649">
    <property type="entry name" value="RL11"/>
    <property type="match status" value="1"/>
</dbReference>
<dbReference type="InterPro" id="IPR036769">
    <property type="entry name" value="Ribosomal_uL11_C_sf"/>
</dbReference>
<dbReference type="NCBIfam" id="TIGR01632">
    <property type="entry name" value="L11_bact"/>
    <property type="match status" value="1"/>
</dbReference>
<dbReference type="Pfam" id="PF00298">
    <property type="entry name" value="Ribosomal_L11"/>
    <property type="match status" value="1"/>
</dbReference>
<dbReference type="HAMAP" id="MF_00736">
    <property type="entry name" value="Ribosomal_uL11"/>
    <property type="match status" value="1"/>
</dbReference>
<dbReference type="GO" id="GO:0022625">
    <property type="term" value="C:cytosolic large ribosomal subunit"/>
    <property type="evidence" value="ECO:0007669"/>
    <property type="project" value="TreeGrafter"/>
</dbReference>
<dbReference type="InParanoid" id="A0A096PBP5"/>
<keyword evidence="4 9" id="KW-0689">Ribosomal protein</keyword>
<dbReference type="PANTHER" id="PTHR11661:SF1">
    <property type="entry name" value="LARGE RIBOSOMAL SUBUNIT PROTEIN UL11M"/>
    <property type="match status" value="1"/>
</dbReference>
<dbReference type="EMBL" id="CAID01000014">
    <property type="protein sequence ID" value="CEG02029.1"/>
    <property type="molecule type" value="Genomic_DNA"/>
</dbReference>
<evidence type="ECO:0000256" key="4">
    <source>
        <dbReference type="ARBA" id="ARBA00022980"/>
    </source>
</evidence>
<keyword evidence="5 9" id="KW-0687">Ribonucleoprotein</keyword>
<evidence type="ECO:0000256" key="7">
    <source>
        <dbReference type="ARBA" id="ARBA00068991"/>
    </source>
</evidence>
<evidence type="ECO:0000256" key="1">
    <source>
        <dbReference type="ARBA" id="ARBA00010537"/>
    </source>
</evidence>
<comment type="similarity">
    <text evidence="1 9">Belongs to the universal ribosomal protein uL11 family.</text>
</comment>
<dbReference type="GO" id="GO:0070180">
    <property type="term" value="F:large ribosomal subunit rRNA binding"/>
    <property type="evidence" value="ECO:0007669"/>
    <property type="project" value="TreeGrafter"/>
</dbReference>
<evidence type="ECO:0000256" key="8">
    <source>
        <dbReference type="ARBA" id="ARBA00082752"/>
    </source>
</evidence>
<sequence>MHAQTIGVRPTRIANAHAATGRAQRRESLRAARSNVVGDARAVFQTNGFFANAVTSRAREVKARAGRGPTVMAAKVAGYIKLAIAAGKASPAPPIGPALGAKGVNIMMFCKEYNARTADQAGMIIPVEITVFEDKSFTFVLKTPPASVLLLKAAGVAKGAADPQKQVVGRVTKEQLEEIAKIKMPDLNCVKVESAMAVVAGTAANMGIKIDGWPEVEAA</sequence>
<dbReference type="OrthoDB" id="1091498at2759"/>
<keyword evidence="2" id="KW-0699">rRNA-binding</keyword>
<dbReference type="InterPro" id="IPR036796">
    <property type="entry name" value="Ribosomal_uL11_N_sf"/>
</dbReference>
<dbReference type="Proteomes" id="UP000195557">
    <property type="component" value="Unassembled WGS sequence"/>
</dbReference>
<dbReference type="InterPro" id="IPR000911">
    <property type="entry name" value="Ribosomal_uL11"/>
</dbReference>
<dbReference type="SUPFAM" id="SSF46906">
    <property type="entry name" value="Ribosomal protein L11, C-terminal domain"/>
    <property type="match status" value="1"/>
</dbReference>
<gene>
    <name evidence="13" type="ORF">BE221DRAFT_192558</name>
    <name evidence="12" type="ORF">OT_ostta14g01060</name>
</gene>
<dbReference type="FunFam" id="3.30.1550.10:FF:000001">
    <property type="entry name" value="50S ribosomal protein L11"/>
    <property type="match status" value="1"/>
</dbReference>
<reference evidence="12" key="2">
    <citation type="journal article" date="2014" name="BMC Genomics">
        <title>An improved genome of the model marine alga Ostreococcus tauri unfolds by assessing Illumina de novo assemblies.</title>
        <authorList>
            <person name="Blanc-Mathieu R."/>
            <person name="Verhelst B."/>
            <person name="Derelle E."/>
            <person name="Rombauts S."/>
            <person name="Bouget F.Y."/>
            <person name="Carre I."/>
            <person name="Chateau A."/>
            <person name="Eyre-Walker A."/>
            <person name="Grimsley N."/>
            <person name="Moreau H."/>
            <person name="Piegu B."/>
            <person name="Rivals E."/>
            <person name="Schackwitz W."/>
            <person name="Van de Peer Y."/>
            <person name="Piganeau G."/>
        </authorList>
    </citation>
    <scope>NUCLEOTIDE SEQUENCE</scope>
    <source>
        <strain evidence="12">RCC4221</strain>
    </source>
</reference>
<dbReference type="CDD" id="cd00349">
    <property type="entry name" value="Ribosomal_L11"/>
    <property type="match status" value="1"/>
</dbReference>
<feature type="domain" description="Large ribosomal subunit protein uL11 N-terminal" evidence="11">
    <location>
        <begin position="80"/>
        <end position="137"/>
    </location>
</feature>
<feature type="domain" description="Large ribosomal subunit protein uL11 C-terminal" evidence="10">
    <location>
        <begin position="142"/>
        <end position="210"/>
    </location>
</feature>
<dbReference type="GO" id="GO:0006412">
    <property type="term" value="P:translation"/>
    <property type="evidence" value="ECO:0007669"/>
    <property type="project" value="InterPro"/>
</dbReference>
<evidence type="ECO:0000313" key="14">
    <source>
        <dbReference type="Proteomes" id="UP000009170"/>
    </source>
</evidence>
<evidence type="ECO:0000313" key="12">
    <source>
        <dbReference type="EMBL" id="CEG02029.1"/>
    </source>
</evidence>
<accession>A0A1Y5I8I6</accession>
<dbReference type="FunFam" id="1.10.10.250:FF:000001">
    <property type="entry name" value="50S ribosomal protein L11"/>
    <property type="match status" value="1"/>
</dbReference>
<dbReference type="InterPro" id="IPR020784">
    <property type="entry name" value="Ribosomal_uL11_N"/>
</dbReference>
<evidence type="ECO:0000259" key="11">
    <source>
        <dbReference type="Pfam" id="PF03946"/>
    </source>
</evidence>
<dbReference type="Proteomes" id="UP000009170">
    <property type="component" value="Unassembled WGS sequence"/>
</dbReference>
<accession>A0A454Y4A0</accession>
<dbReference type="PANTHER" id="PTHR11661">
    <property type="entry name" value="60S RIBOSOMAL PROTEIN L12"/>
    <property type="match status" value="1"/>
</dbReference>
<organism evidence="12 14">
    <name type="scientific">Ostreococcus tauri</name>
    <name type="common">Marine green alga</name>
    <dbReference type="NCBI Taxonomy" id="70448"/>
    <lineage>
        <taxon>Eukaryota</taxon>
        <taxon>Viridiplantae</taxon>
        <taxon>Chlorophyta</taxon>
        <taxon>Mamiellophyceae</taxon>
        <taxon>Mamiellales</taxon>
        <taxon>Bathycoccaceae</taxon>
        <taxon>Ostreococcus</taxon>
    </lineage>
</organism>
<name>A0A096PBP5_OSTTA</name>
<evidence type="ECO:0000256" key="5">
    <source>
        <dbReference type="ARBA" id="ARBA00023274"/>
    </source>
</evidence>
<evidence type="ECO:0000256" key="9">
    <source>
        <dbReference type="RuleBase" id="RU003978"/>
    </source>
</evidence>
<dbReference type="Pfam" id="PF03946">
    <property type="entry name" value="Ribosomal_L11_N"/>
    <property type="match status" value="1"/>
</dbReference>
<accession>A0A096PBP5</accession>
<dbReference type="STRING" id="70448.A0A096PBP5"/>
<dbReference type="InterPro" id="IPR020783">
    <property type="entry name" value="Ribosomal_uL11_C"/>
</dbReference>
<dbReference type="Gene3D" id="1.10.10.250">
    <property type="entry name" value="Ribosomal protein L11, C-terminal domain"/>
    <property type="match status" value="1"/>
</dbReference>
<dbReference type="InterPro" id="IPR006519">
    <property type="entry name" value="Ribosomal_uL11_bac-typ"/>
</dbReference>
<keyword evidence="14" id="KW-1185">Reference proteome</keyword>
<reference evidence="13" key="3">
    <citation type="submission" date="2017-04" db="EMBL/GenBank/DDBJ databases">
        <title>Population genomics of picophytoplankton unveils novel chromosome hypervariability.</title>
        <authorList>
            <consortium name="DOE Joint Genome Institute"/>
            <person name="Blanc-Mathieu R."/>
            <person name="Krasovec M."/>
            <person name="Hebrard M."/>
            <person name="Yau S."/>
            <person name="Desgranges E."/>
            <person name="Martin J."/>
            <person name="Schackwitz W."/>
            <person name="Kuo A."/>
            <person name="Salin G."/>
            <person name="Donnadieu C."/>
            <person name="Desdevises Y."/>
            <person name="Sanchez-Ferandin S."/>
            <person name="Moreau H."/>
            <person name="Rivals E."/>
            <person name="Grigoriev I.V."/>
            <person name="Grimsley N."/>
            <person name="Eyre-Walker A."/>
            <person name="Piganeau G."/>
        </authorList>
    </citation>
    <scope>NUCLEOTIDE SEQUENCE [LARGE SCALE GENOMIC DNA]</scope>
    <source>
        <strain evidence="13">RCC 1115</strain>
    </source>
</reference>
<evidence type="ECO:0000259" key="10">
    <source>
        <dbReference type="Pfam" id="PF00298"/>
    </source>
</evidence>
<protein>
    <recommendedName>
        <fullName evidence="7">Large ribosomal subunit protein uL11c</fullName>
    </recommendedName>
    <alternativeName>
        <fullName evidence="6">50S ribosomal protein L11, chloroplastic</fullName>
    </alternativeName>
    <alternativeName>
        <fullName evidence="8">CL11</fullName>
    </alternativeName>
</protein>